<proteinExistence type="predicted"/>
<evidence type="ECO:0000313" key="1">
    <source>
        <dbReference type="EMBL" id="CCE89506.1"/>
    </source>
</evidence>
<dbReference type="FunCoup" id="G8ZLL2">
    <property type="interactions" value="57"/>
</dbReference>
<sequence length="283" mass="33231">MTGSVEFEGLVKKFEKMINDRKIPSLKNQEVFNDICKNLIISQSKPLLEFIDILLEKLMYPRKSKSLIHLLTLQDPDIQREVDYKIFDLGHPRILEIILIRQKIVEIKATGNEAWKSSEFTPKLLRKLNQIYLLIVNLLQVLSDHIEVPSHSNFYRQIVTESISDFQTAFETFNSLNFIFQALLRSVEKFGISDERIFHVDGNLLSKIKTFSDDNLIWYESLMIESIAVREYLLVEKKIYENEHNDQMDEVSALAIKAIYSPKFEQFLAKRKARLNISNRRIF</sequence>
<dbReference type="EMBL" id="HE616742">
    <property type="protein sequence ID" value="CCE89506.1"/>
    <property type="molecule type" value="Genomic_DNA"/>
</dbReference>
<accession>G8ZLL2</accession>
<dbReference type="KEGG" id="tdl:TDEL_0A01740"/>
<dbReference type="InParanoid" id="G8ZLL2"/>
<dbReference type="AlphaFoldDB" id="G8ZLL2"/>
<protein>
    <submittedName>
        <fullName evidence="1">Uncharacterized protein</fullName>
    </submittedName>
</protein>
<name>G8ZLL2_TORDE</name>
<dbReference type="HOGENOM" id="CLU_088337_0_0_1"/>
<reference evidence="1 2" key="1">
    <citation type="journal article" date="2011" name="Proc. Natl. Acad. Sci. U.S.A.">
        <title>Evolutionary erosion of yeast sex chromosomes by mating-type switching accidents.</title>
        <authorList>
            <person name="Gordon J.L."/>
            <person name="Armisen D."/>
            <person name="Proux-Wera E."/>
            <person name="Oheigeartaigh S.S."/>
            <person name="Byrne K.P."/>
            <person name="Wolfe K.H."/>
        </authorList>
    </citation>
    <scope>NUCLEOTIDE SEQUENCE [LARGE SCALE GENOMIC DNA]</scope>
    <source>
        <strain evidence="2">ATCC 10662 / CBS 1146 / NBRC 0425 / NCYC 2629 / NRRL Y-866</strain>
    </source>
</reference>
<dbReference type="OrthoDB" id="4067935at2759"/>
<dbReference type="Proteomes" id="UP000005627">
    <property type="component" value="Chromosome 1"/>
</dbReference>
<dbReference type="RefSeq" id="XP_003678717.1">
    <property type="nucleotide sequence ID" value="XM_003678669.1"/>
</dbReference>
<keyword evidence="2" id="KW-1185">Reference proteome</keyword>
<dbReference type="eggNOG" id="ENOG502S3KK">
    <property type="taxonomic scope" value="Eukaryota"/>
</dbReference>
<evidence type="ECO:0000313" key="2">
    <source>
        <dbReference type="Proteomes" id="UP000005627"/>
    </source>
</evidence>
<dbReference type="GeneID" id="11502770"/>
<gene>
    <name evidence="1" type="primary">TDEL0A01740</name>
    <name evidence="1" type="ORF">TDEL_0A01740</name>
</gene>
<organism evidence="1 2">
    <name type="scientific">Torulaspora delbrueckii</name>
    <name type="common">Yeast</name>
    <name type="synonym">Candida colliculosa</name>
    <dbReference type="NCBI Taxonomy" id="4950"/>
    <lineage>
        <taxon>Eukaryota</taxon>
        <taxon>Fungi</taxon>
        <taxon>Dikarya</taxon>
        <taxon>Ascomycota</taxon>
        <taxon>Saccharomycotina</taxon>
        <taxon>Saccharomycetes</taxon>
        <taxon>Saccharomycetales</taxon>
        <taxon>Saccharomycetaceae</taxon>
        <taxon>Torulaspora</taxon>
    </lineage>
</organism>